<reference evidence="2 3" key="1">
    <citation type="journal article" date="2020" name="IScience">
        <title>Genome Sequencing of the Endangered Kingdonia uniflora (Circaeasteraceae, Ranunculales) Reveals Potential Mechanisms of Evolutionary Specialization.</title>
        <authorList>
            <person name="Sun Y."/>
            <person name="Deng T."/>
            <person name="Zhang A."/>
            <person name="Moore M.J."/>
            <person name="Landis J.B."/>
            <person name="Lin N."/>
            <person name="Zhang H."/>
            <person name="Zhang X."/>
            <person name="Huang J."/>
            <person name="Zhang X."/>
            <person name="Sun H."/>
            <person name="Wang H."/>
        </authorList>
    </citation>
    <scope>NUCLEOTIDE SEQUENCE [LARGE SCALE GENOMIC DNA]</scope>
    <source>
        <strain evidence="2">TB1705</strain>
        <tissue evidence="2">Leaf</tissue>
    </source>
</reference>
<comment type="caution">
    <text evidence="2">The sequence shown here is derived from an EMBL/GenBank/DDBJ whole genome shotgun (WGS) entry which is preliminary data.</text>
</comment>
<evidence type="ECO:0000313" key="2">
    <source>
        <dbReference type="EMBL" id="KAF6133987.1"/>
    </source>
</evidence>
<protein>
    <submittedName>
        <fullName evidence="2">Uncharacterized protein</fullName>
    </submittedName>
</protein>
<accession>A0A7J7KUI5</accession>
<evidence type="ECO:0000313" key="3">
    <source>
        <dbReference type="Proteomes" id="UP000541444"/>
    </source>
</evidence>
<dbReference type="EMBL" id="JACGCM010002894">
    <property type="protein sequence ID" value="KAF6133987.1"/>
    <property type="molecule type" value="Genomic_DNA"/>
</dbReference>
<sequence length="212" mass="23500">MSSSSSQSNSQNHSQSSNTNQQGNVFPHQFGTFDPLQMPNNSQGQNHHVCQLFLPSDNQFQSQTHGYYPYYPNQGYYPQFDRYTGSYPQLGNPYYSSQTCFASGSLSSTPMQGTWGLNYLNLNTSPVASPVVSPVISKELNPVLTRSNTRGKEKSTRKMASTPIIVEDVAEVEELNPVLTISNTRGKVKSKRKTASIPIIVKDVLEASEEVH</sequence>
<feature type="region of interest" description="Disordered" evidence="1">
    <location>
        <begin position="1"/>
        <end position="45"/>
    </location>
</feature>
<dbReference type="Proteomes" id="UP000541444">
    <property type="component" value="Unassembled WGS sequence"/>
</dbReference>
<gene>
    <name evidence="2" type="ORF">GIB67_040751</name>
</gene>
<proteinExistence type="predicted"/>
<organism evidence="2 3">
    <name type="scientific">Kingdonia uniflora</name>
    <dbReference type="NCBI Taxonomy" id="39325"/>
    <lineage>
        <taxon>Eukaryota</taxon>
        <taxon>Viridiplantae</taxon>
        <taxon>Streptophyta</taxon>
        <taxon>Embryophyta</taxon>
        <taxon>Tracheophyta</taxon>
        <taxon>Spermatophyta</taxon>
        <taxon>Magnoliopsida</taxon>
        <taxon>Ranunculales</taxon>
        <taxon>Circaeasteraceae</taxon>
        <taxon>Kingdonia</taxon>
    </lineage>
</organism>
<keyword evidence="3" id="KW-1185">Reference proteome</keyword>
<dbReference type="AlphaFoldDB" id="A0A7J7KUI5"/>
<evidence type="ECO:0000256" key="1">
    <source>
        <dbReference type="SAM" id="MobiDB-lite"/>
    </source>
</evidence>
<name>A0A7J7KUI5_9MAGN</name>
<feature type="non-terminal residue" evidence="2">
    <location>
        <position position="212"/>
    </location>
</feature>
<feature type="compositionally biased region" description="Low complexity" evidence="1">
    <location>
        <begin position="1"/>
        <end position="24"/>
    </location>
</feature>